<dbReference type="EMBL" id="BGZK01000636">
    <property type="protein sequence ID" value="GBP53910.1"/>
    <property type="molecule type" value="Genomic_DNA"/>
</dbReference>
<name>A0A4C1WSU6_EUMVA</name>
<organism evidence="1 2">
    <name type="scientific">Eumeta variegata</name>
    <name type="common">Bagworm moth</name>
    <name type="synonym">Eumeta japonica</name>
    <dbReference type="NCBI Taxonomy" id="151549"/>
    <lineage>
        <taxon>Eukaryota</taxon>
        <taxon>Metazoa</taxon>
        <taxon>Ecdysozoa</taxon>
        <taxon>Arthropoda</taxon>
        <taxon>Hexapoda</taxon>
        <taxon>Insecta</taxon>
        <taxon>Pterygota</taxon>
        <taxon>Neoptera</taxon>
        <taxon>Endopterygota</taxon>
        <taxon>Lepidoptera</taxon>
        <taxon>Glossata</taxon>
        <taxon>Ditrysia</taxon>
        <taxon>Tineoidea</taxon>
        <taxon>Psychidae</taxon>
        <taxon>Oiketicinae</taxon>
        <taxon>Eumeta</taxon>
    </lineage>
</organism>
<dbReference type="PANTHER" id="PTHR47331">
    <property type="entry name" value="PHD-TYPE DOMAIN-CONTAINING PROTEIN"/>
    <property type="match status" value="1"/>
</dbReference>
<dbReference type="AlphaFoldDB" id="A0A4C1WSU6"/>
<reference evidence="1 2" key="1">
    <citation type="journal article" date="2019" name="Commun. Biol.">
        <title>The bagworm genome reveals a unique fibroin gene that provides high tensile strength.</title>
        <authorList>
            <person name="Kono N."/>
            <person name="Nakamura H."/>
            <person name="Ohtoshi R."/>
            <person name="Tomita M."/>
            <person name="Numata K."/>
            <person name="Arakawa K."/>
        </authorList>
    </citation>
    <scope>NUCLEOTIDE SEQUENCE [LARGE SCALE GENOMIC DNA]</scope>
</reference>
<keyword evidence="2" id="KW-1185">Reference proteome</keyword>
<protein>
    <submittedName>
        <fullName evidence="1">Uncharacterized protein</fullName>
    </submittedName>
</protein>
<dbReference type="InterPro" id="IPR008042">
    <property type="entry name" value="Retrotrans_Pao"/>
</dbReference>
<dbReference type="Proteomes" id="UP000299102">
    <property type="component" value="Unassembled WGS sequence"/>
</dbReference>
<accession>A0A4C1WSU6</accession>
<evidence type="ECO:0000313" key="2">
    <source>
        <dbReference type="Proteomes" id="UP000299102"/>
    </source>
</evidence>
<comment type="caution">
    <text evidence="1">The sequence shown here is derived from an EMBL/GenBank/DDBJ whole genome shotgun (WGS) entry which is preliminary data.</text>
</comment>
<dbReference type="STRING" id="151549.A0A4C1WSU6"/>
<dbReference type="OrthoDB" id="5983986at2759"/>
<proteinExistence type="predicted"/>
<sequence>MSSFLDRKLDIPRCYPGCTHAVKRELHTLVDASEHTYAASTYWRTTAADGSINVSLVMAKARVAPLKTTSVPRLELQAAVMGVRLARCTEEGHDVKPDQRVFWTDSRTVLTWIKRGHERISHSWLTGSPRSKKKRRQRNGAGCIQHITWPMM</sequence>
<dbReference type="PANTHER" id="PTHR47331:SF5">
    <property type="entry name" value="RIBONUCLEASE H"/>
    <property type="match status" value="1"/>
</dbReference>
<dbReference type="Pfam" id="PF05380">
    <property type="entry name" value="Peptidase_A17"/>
    <property type="match status" value="1"/>
</dbReference>
<evidence type="ECO:0000313" key="1">
    <source>
        <dbReference type="EMBL" id="GBP53910.1"/>
    </source>
</evidence>
<gene>
    <name evidence="1" type="ORF">EVAR_96588_1</name>
</gene>